<accession>A0A2P6QBH2</accession>
<reference evidence="1 2" key="1">
    <citation type="journal article" date="2018" name="Nat. Genet.">
        <title>The Rosa genome provides new insights in the design of modern roses.</title>
        <authorList>
            <person name="Bendahmane M."/>
        </authorList>
    </citation>
    <scope>NUCLEOTIDE SEQUENCE [LARGE SCALE GENOMIC DNA]</scope>
    <source>
        <strain evidence="2">cv. Old Blush</strain>
    </source>
</reference>
<keyword evidence="2" id="KW-1185">Reference proteome</keyword>
<dbReference type="EMBL" id="PDCK01000043">
    <property type="protein sequence ID" value="PRQ31513.1"/>
    <property type="molecule type" value="Genomic_DNA"/>
</dbReference>
<dbReference type="Proteomes" id="UP000238479">
    <property type="component" value="Chromosome 5"/>
</dbReference>
<dbReference type="AlphaFoldDB" id="A0A2P6QBH2"/>
<comment type="caution">
    <text evidence="1">The sequence shown here is derived from an EMBL/GenBank/DDBJ whole genome shotgun (WGS) entry which is preliminary data.</text>
</comment>
<dbReference type="Gramene" id="PRQ31513">
    <property type="protein sequence ID" value="PRQ31513"/>
    <property type="gene ID" value="RchiOBHm_Chr5g0036311"/>
</dbReference>
<evidence type="ECO:0000313" key="2">
    <source>
        <dbReference type="Proteomes" id="UP000238479"/>
    </source>
</evidence>
<organism evidence="1 2">
    <name type="scientific">Rosa chinensis</name>
    <name type="common">China rose</name>
    <dbReference type="NCBI Taxonomy" id="74649"/>
    <lineage>
        <taxon>Eukaryota</taxon>
        <taxon>Viridiplantae</taxon>
        <taxon>Streptophyta</taxon>
        <taxon>Embryophyta</taxon>
        <taxon>Tracheophyta</taxon>
        <taxon>Spermatophyta</taxon>
        <taxon>Magnoliopsida</taxon>
        <taxon>eudicotyledons</taxon>
        <taxon>Gunneridae</taxon>
        <taxon>Pentapetalae</taxon>
        <taxon>rosids</taxon>
        <taxon>fabids</taxon>
        <taxon>Rosales</taxon>
        <taxon>Rosaceae</taxon>
        <taxon>Rosoideae</taxon>
        <taxon>Rosoideae incertae sedis</taxon>
        <taxon>Rosa</taxon>
    </lineage>
</organism>
<name>A0A2P6QBH2_ROSCH</name>
<sequence length="62" mass="7389">MVLYDIAFVSNYFAFLHNDFGKTIYFVDYCNAVLSYGINYYCFQFLTNLIDWCLKEGCWLPT</sequence>
<protein>
    <submittedName>
        <fullName evidence="1">Uncharacterized protein</fullName>
    </submittedName>
</protein>
<proteinExistence type="predicted"/>
<gene>
    <name evidence="1" type="ORF">RchiOBHm_Chr5g0036311</name>
</gene>
<evidence type="ECO:0000313" key="1">
    <source>
        <dbReference type="EMBL" id="PRQ31513.1"/>
    </source>
</evidence>